<evidence type="ECO:0000313" key="1">
    <source>
        <dbReference type="EMBL" id="RFS19951.1"/>
    </source>
</evidence>
<name>A0A3E1Y5D7_9BACT</name>
<proteinExistence type="predicted"/>
<accession>A0A3E1Y5D7</accession>
<dbReference type="Proteomes" id="UP000260644">
    <property type="component" value="Unassembled WGS sequence"/>
</dbReference>
<sequence>MKNKKKSVILTDSPMELSYDISTSPSPLQCSAPGEIIIKVDPKGKEIYCKKIIIYIPFDSKSTINDTYTIFHLDAKEKVSGDTNWISSKQYKKAGVSKCFESKKDHLEFIITNIRNPCEVPKHFFITISGNVNSTEGKPEVVICEYSDKTANGNFTPKTQSFKVSKSKNSFFYLRNLITINPKSPLIPCTDFSTDSKIQVDWDTNAPQVKLYCNGNSVPINNNSSETTINGIQNDTTLVLVATLGKETLIETIHITCSTPVLYPQSLENSGDHTIKKNLIALKKYNASNMLITGSLIISEKAFLETKIHLNDDLNLDNNL</sequence>
<gene>
    <name evidence="1" type="ORF">DVR12_19670</name>
</gene>
<reference evidence="1 2" key="1">
    <citation type="submission" date="2018-07" db="EMBL/GenBank/DDBJ databases">
        <title>Chitinophaga K2CV101002-2 sp. nov., isolated from a monsoon evergreen broad-leaved forest soil.</title>
        <authorList>
            <person name="Lv Y."/>
        </authorList>
    </citation>
    <scope>NUCLEOTIDE SEQUENCE [LARGE SCALE GENOMIC DNA]</scope>
    <source>
        <strain evidence="1 2">GDMCC 1.1288</strain>
    </source>
</reference>
<evidence type="ECO:0000313" key="2">
    <source>
        <dbReference type="Proteomes" id="UP000260644"/>
    </source>
</evidence>
<dbReference type="RefSeq" id="WP_116977512.1">
    <property type="nucleotide sequence ID" value="NZ_QPMM01000011.1"/>
</dbReference>
<keyword evidence="2" id="KW-1185">Reference proteome</keyword>
<protein>
    <submittedName>
        <fullName evidence="1">Uncharacterized protein</fullName>
    </submittedName>
</protein>
<dbReference type="EMBL" id="QPMM01000011">
    <property type="protein sequence ID" value="RFS19951.1"/>
    <property type="molecule type" value="Genomic_DNA"/>
</dbReference>
<organism evidence="1 2">
    <name type="scientific">Chitinophaga silvatica</name>
    <dbReference type="NCBI Taxonomy" id="2282649"/>
    <lineage>
        <taxon>Bacteria</taxon>
        <taxon>Pseudomonadati</taxon>
        <taxon>Bacteroidota</taxon>
        <taxon>Chitinophagia</taxon>
        <taxon>Chitinophagales</taxon>
        <taxon>Chitinophagaceae</taxon>
        <taxon>Chitinophaga</taxon>
    </lineage>
</organism>
<comment type="caution">
    <text evidence="1">The sequence shown here is derived from an EMBL/GenBank/DDBJ whole genome shotgun (WGS) entry which is preliminary data.</text>
</comment>
<dbReference type="AlphaFoldDB" id="A0A3E1Y5D7"/>